<sequence length="544" mass="61709">MGFVVIDRSRKITMAGAGAGEFKIYNSMTKQKEKFEPIVPGKVSMYVCGVTSYDLSHIGHARAYVAFDLLFRYLKHLGYEVKYVRNFTDVDDKIIRRANEVGEDPLALSGRFCEEFLNDMSDLQCMPPNEQPRVSDHMDQIKDMIQKIINNDCAYTVDGDVYFSVDSFPNYGRLSGRKLEDNRAGERIAVDSRKRNPADFALWKAAKPGEISWESPWGAGRPGWHIECSAMSATYLTSTFDIHGGGMDLIFPHHENEIAQSCAACPTSNITYWMHNGFVTTNDEKMSKSVGNFFTIREVTKLYHPLALRHFLLGTHYRSPVNYSFVQIDNSSYAIFHIYQTLEDCGSAISQFQEEINTSEEKYSITNDAQKCIMNLKSHFEEKMCDDLHTSTILSDALQEALRLINKILGLLKTRLNKPKRLSNIESLITLEKEVRNVMDVLGLLSGSSYTEVLKQLKGKALKRADLTEENVLQLIEERALARRNGHFERTLERKNKYFNAGDKIRNNLTSKGIALMDVGNETIWRPCVPCVSVKPAKSSFSLS</sequence>
<dbReference type="AlphaFoldDB" id="A0AAD8NQE9"/>
<dbReference type="Gene3D" id="1.20.120.1910">
    <property type="entry name" value="Cysteine-tRNA ligase, C-terminal anti-codon recognition domain"/>
    <property type="match status" value="1"/>
</dbReference>
<evidence type="ECO:0000256" key="3">
    <source>
        <dbReference type="ARBA" id="ARBA00012832"/>
    </source>
</evidence>
<dbReference type="Gene3D" id="3.40.50.620">
    <property type="entry name" value="HUPs"/>
    <property type="match status" value="1"/>
</dbReference>
<comment type="cofactor">
    <cofactor evidence="1">
        <name>Zn(2+)</name>
        <dbReference type="ChEBI" id="CHEBI:29105"/>
    </cofactor>
</comment>
<dbReference type="EC" id="6.1.1.16" evidence="3"/>
<dbReference type="NCBIfam" id="TIGR00435">
    <property type="entry name" value="cysS"/>
    <property type="match status" value="1"/>
</dbReference>
<dbReference type="InterPro" id="IPR009080">
    <property type="entry name" value="tRNAsynth_Ia_anticodon-bd"/>
</dbReference>
<dbReference type="InterPro" id="IPR032678">
    <property type="entry name" value="tRNA-synt_1_cat_dom"/>
</dbReference>
<dbReference type="PANTHER" id="PTHR10890:SF26">
    <property type="entry name" value="CYSTEINE--TRNA LIGASE 1, CYTOPLASMIC-RELATED"/>
    <property type="match status" value="1"/>
</dbReference>
<dbReference type="InterPro" id="IPR024909">
    <property type="entry name" value="Cys-tRNA/MSH_ligase"/>
</dbReference>
<evidence type="ECO:0000256" key="8">
    <source>
        <dbReference type="ARBA" id="ARBA00022840"/>
    </source>
</evidence>
<evidence type="ECO:0000256" key="10">
    <source>
        <dbReference type="ARBA" id="ARBA00023146"/>
    </source>
</evidence>
<dbReference type="SUPFAM" id="SSF52374">
    <property type="entry name" value="Nucleotidylyl transferase"/>
    <property type="match status" value="1"/>
</dbReference>
<keyword evidence="10" id="KW-0030">Aminoacyl-tRNA synthetase</keyword>
<dbReference type="InterPro" id="IPR014729">
    <property type="entry name" value="Rossmann-like_a/b/a_fold"/>
</dbReference>
<evidence type="ECO:0000256" key="1">
    <source>
        <dbReference type="ARBA" id="ARBA00001947"/>
    </source>
</evidence>
<accession>A0AAD8NQE9</accession>
<keyword evidence="6" id="KW-0547">Nucleotide-binding</keyword>
<dbReference type="HAMAP" id="MF_00041">
    <property type="entry name" value="Cys_tRNA_synth"/>
    <property type="match status" value="1"/>
</dbReference>
<keyword evidence="5" id="KW-0479">Metal-binding</keyword>
<evidence type="ECO:0000256" key="2">
    <source>
        <dbReference type="ARBA" id="ARBA00005594"/>
    </source>
</evidence>
<dbReference type="Pfam" id="PF01406">
    <property type="entry name" value="tRNA-synt_1e"/>
    <property type="match status" value="1"/>
</dbReference>
<evidence type="ECO:0000256" key="5">
    <source>
        <dbReference type="ARBA" id="ARBA00022723"/>
    </source>
</evidence>
<evidence type="ECO:0000313" key="13">
    <source>
        <dbReference type="EMBL" id="KAK1416896.1"/>
    </source>
</evidence>
<dbReference type="InterPro" id="IPR015803">
    <property type="entry name" value="Cys-tRNA-ligase"/>
</dbReference>
<evidence type="ECO:0000256" key="6">
    <source>
        <dbReference type="ARBA" id="ARBA00022741"/>
    </source>
</evidence>
<dbReference type="Proteomes" id="UP001229421">
    <property type="component" value="Unassembled WGS sequence"/>
</dbReference>
<evidence type="ECO:0000259" key="12">
    <source>
        <dbReference type="Pfam" id="PF01406"/>
    </source>
</evidence>
<dbReference type="GO" id="GO:0006423">
    <property type="term" value="P:cysteinyl-tRNA aminoacylation"/>
    <property type="evidence" value="ECO:0007669"/>
    <property type="project" value="InterPro"/>
</dbReference>
<dbReference type="GO" id="GO:0046872">
    <property type="term" value="F:metal ion binding"/>
    <property type="evidence" value="ECO:0007669"/>
    <property type="project" value="UniProtKB-KW"/>
</dbReference>
<feature type="domain" description="tRNA synthetases class I catalytic" evidence="12">
    <location>
        <begin position="35"/>
        <end position="330"/>
    </location>
</feature>
<evidence type="ECO:0000256" key="7">
    <source>
        <dbReference type="ARBA" id="ARBA00022833"/>
    </source>
</evidence>
<protein>
    <recommendedName>
        <fullName evidence="3">cysteine--tRNA ligase</fullName>
        <ecNumber evidence="3">6.1.1.16</ecNumber>
    </recommendedName>
    <alternativeName>
        <fullName evidence="11">Cysteinyl-tRNA synthetase</fullName>
    </alternativeName>
</protein>
<evidence type="ECO:0000256" key="11">
    <source>
        <dbReference type="ARBA" id="ARBA00031499"/>
    </source>
</evidence>
<reference evidence="13" key="1">
    <citation type="journal article" date="2023" name="bioRxiv">
        <title>Improved chromosome-level genome assembly for marigold (Tagetes erecta).</title>
        <authorList>
            <person name="Jiang F."/>
            <person name="Yuan L."/>
            <person name="Wang S."/>
            <person name="Wang H."/>
            <person name="Xu D."/>
            <person name="Wang A."/>
            <person name="Fan W."/>
        </authorList>
    </citation>
    <scope>NUCLEOTIDE SEQUENCE</scope>
    <source>
        <strain evidence="13">WSJ</strain>
        <tissue evidence="13">Leaf</tissue>
    </source>
</reference>
<dbReference type="EMBL" id="JAUHHV010000007">
    <property type="protein sequence ID" value="KAK1416896.1"/>
    <property type="molecule type" value="Genomic_DNA"/>
</dbReference>
<dbReference type="CDD" id="cd00672">
    <property type="entry name" value="CysRS_core"/>
    <property type="match status" value="1"/>
</dbReference>
<keyword evidence="9" id="KW-0648">Protein biosynthesis</keyword>
<proteinExistence type="inferred from homology"/>
<dbReference type="FunFam" id="3.40.50.620:FF:000009">
    <property type="entry name" value="Cysteine--tRNA ligase"/>
    <property type="match status" value="1"/>
</dbReference>
<organism evidence="13 14">
    <name type="scientific">Tagetes erecta</name>
    <name type="common">African marigold</name>
    <dbReference type="NCBI Taxonomy" id="13708"/>
    <lineage>
        <taxon>Eukaryota</taxon>
        <taxon>Viridiplantae</taxon>
        <taxon>Streptophyta</taxon>
        <taxon>Embryophyta</taxon>
        <taxon>Tracheophyta</taxon>
        <taxon>Spermatophyta</taxon>
        <taxon>Magnoliopsida</taxon>
        <taxon>eudicotyledons</taxon>
        <taxon>Gunneridae</taxon>
        <taxon>Pentapetalae</taxon>
        <taxon>asterids</taxon>
        <taxon>campanulids</taxon>
        <taxon>Asterales</taxon>
        <taxon>Asteraceae</taxon>
        <taxon>Asteroideae</taxon>
        <taxon>Heliantheae alliance</taxon>
        <taxon>Tageteae</taxon>
        <taxon>Tagetes</taxon>
    </lineage>
</organism>
<keyword evidence="7" id="KW-0862">Zinc</keyword>
<dbReference type="GO" id="GO:0004817">
    <property type="term" value="F:cysteine-tRNA ligase activity"/>
    <property type="evidence" value="ECO:0007669"/>
    <property type="project" value="UniProtKB-EC"/>
</dbReference>
<comment type="caution">
    <text evidence="13">The sequence shown here is derived from an EMBL/GenBank/DDBJ whole genome shotgun (WGS) entry which is preliminary data.</text>
</comment>
<dbReference type="GO" id="GO:0005737">
    <property type="term" value="C:cytoplasm"/>
    <property type="evidence" value="ECO:0007669"/>
    <property type="project" value="TreeGrafter"/>
</dbReference>
<keyword evidence="14" id="KW-1185">Reference proteome</keyword>
<evidence type="ECO:0000313" key="14">
    <source>
        <dbReference type="Proteomes" id="UP001229421"/>
    </source>
</evidence>
<keyword evidence="4" id="KW-0436">Ligase</keyword>
<dbReference type="GO" id="GO:0005524">
    <property type="term" value="F:ATP binding"/>
    <property type="evidence" value="ECO:0007669"/>
    <property type="project" value="UniProtKB-KW"/>
</dbReference>
<name>A0AAD8NQE9_TARER</name>
<gene>
    <name evidence="13" type="ORF">QVD17_26015</name>
</gene>
<evidence type="ECO:0000256" key="4">
    <source>
        <dbReference type="ARBA" id="ARBA00022598"/>
    </source>
</evidence>
<keyword evidence="8" id="KW-0067">ATP-binding</keyword>
<dbReference type="PANTHER" id="PTHR10890">
    <property type="entry name" value="CYSTEINYL-TRNA SYNTHETASE"/>
    <property type="match status" value="1"/>
</dbReference>
<dbReference type="PRINTS" id="PR00983">
    <property type="entry name" value="TRNASYNTHCYS"/>
</dbReference>
<comment type="similarity">
    <text evidence="2">Belongs to the class-I aminoacyl-tRNA synthetase family.</text>
</comment>
<evidence type="ECO:0000256" key="9">
    <source>
        <dbReference type="ARBA" id="ARBA00022917"/>
    </source>
</evidence>
<dbReference type="SUPFAM" id="SSF47323">
    <property type="entry name" value="Anticodon-binding domain of a subclass of class I aminoacyl-tRNA synthetases"/>
    <property type="match status" value="1"/>
</dbReference>